<feature type="compositionally biased region" description="Acidic residues" evidence="1">
    <location>
        <begin position="56"/>
        <end position="79"/>
    </location>
</feature>
<accession>A0A8I0LGN7</accession>
<feature type="chain" id="PRO_5034690421" description="Secreted protein" evidence="2">
    <location>
        <begin position="24"/>
        <end position="231"/>
    </location>
</feature>
<dbReference type="AlphaFoldDB" id="A0A8I0LGN7"/>
<evidence type="ECO:0000313" key="3">
    <source>
        <dbReference type="EMBL" id="MBD8028895.1"/>
    </source>
</evidence>
<evidence type="ECO:0000313" key="4">
    <source>
        <dbReference type="Proteomes" id="UP000650224"/>
    </source>
</evidence>
<dbReference type="PROSITE" id="PS51257">
    <property type="entry name" value="PROKAR_LIPOPROTEIN"/>
    <property type="match status" value="1"/>
</dbReference>
<dbReference type="EMBL" id="JACSPR010000001">
    <property type="protein sequence ID" value="MBD8028895.1"/>
    <property type="molecule type" value="Genomic_DNA"/>
</dbReference>
<evidence type="ECO:0000256" key="1">
    <source>
        <dbReference type="SAM" id="MobiDB-lite"/>
    </source>
</evidence>
<gene>
    <name evidence="3" type="ORF">H9627_00890</name>
</gene>
<evidence type="ECO:0000256" key="2">
    <source>
        <dbReference type="SAM" id="SignalP"/>
    </source>
</evidence>
<name>A0A8I0LGN7_9CORY</name>
<protein>
    <recommendedName>
        <fullName evidence="5">Secreted protein</fullName>
    </recommendedName>
</protein>
<organism evidence="3 4">
    <name type="scientific">Corynebacterium gallinarum</name>
    <dbReference type="NCBI Taxonomy" id="2762214"/>
    <lineage>
        <taxon>Bacteria</taxon>
        <taxon>Bacillati</taxon>
        <taxon>Actinomycetota</taxon>
        <taxon>Actinomycetes</taxon>
        <taxon>Mycobacteriales</taxon>
        <taxon>Corynebacteriaceae</taxon>
        <taxon>Corynebacterium</taxon>
    </lineage>
</organism>
<comment type="caution">
    <text evidence="3">The sequence shown here is derived from an EMBL/GenBank/DDBJ whole genome shotgun (WGS) entry which is preliminary data.</text>
</comment>
<reference evidence="3 4" key="1">
    <citation type="submission" date="2020-08" db="EMBL/GenBank/DDBJ databases">
        <title>A Genomic Blueprint of the Chicken Gut Microbiome.</title>
        <authorList>
            <person name="Gilroy R."/>
            <person name="Ravi A."/>
            <person name="Getino M."/>
            <person name="Pursley I."/>
            <person name="Horton D.L."/>
            <person name="Alikhan N.-F."/>
            <person name="Baker D."/>
            <person name="Gharbi K."/>
            <person name="Hall N."/>
            <person name="Watson M."/>
            <person name="Adriaenssens E.M."/>
            <person name="Foster-Nyarko E."/>
            <person name="Jarju S."/>
            <person name="Secka A."/>
            <person name="Antonio M."/>
            <person name="Oren A."/>
            <person name="Chaudhuri R."/>
            <person name="La Ragione R.M."/>
            <person name="Hildebrand F."/>
            <person name="Pallen M.J."/>
        </authorList>
    </citation>
    <scope>NUCLEOTIDE SEQUENCE [LARGE SCALE GENOMIC DNA]</scope>
    <source>
        <strain evidence="3 4">Sa1YVA5</strain>
    </source>
</reference>
<keyword evidence="2" id="KW-0732">Signal</keyword>
<feature type="region of interest" description="Disordered" evidence="1">
    <location>
        <begin position="27"/>
        <end position="101"/>
    </location>
</feature>
<keyword evidence="4" id="KW-1185">Reference proteome</keyword>
<feature type="signal peptide" evidence="2">
    <location>
        <begin position="1"/>
        <end position="23"/>
    </location>
</feature>
<proteinExistence type="predicted"/>
<dbReference type="Proteomes" id="UP000650224">
    <property type="component" value="Unassembled WGS sequence"/>
</dbReference>
<feature type="compositionally biased region" description="Low complexity" evidence="1">
    <location>
        <begin position="33"/>
        <end position="55"/>
    </location>
</feature>
<dbReference type="RefSeq" id="WP_191732147.1">
    <property type="nucleotide sequence ID" value="NZ_JACSPR010000001.1"/>
</dbReference>
<sequence length="231" mass="23951">MSIRISAKKAAVAAIMVAPLVLAACGSDDEDTTASSTTKQTSSSTTTTTKVTGEGTSEESSQEETTTDEVAEEAPEQDGQEPAPTPASEPAVRQPAPQQNVPVEPVITYQSLAPVEGGRAASPEDAAAIESLVRGSLQHTTLRSMMEYIPRNTCGRVIEANGGAAALDFSTIPDVPLNQIPGADPGTVDSITDIQVDGNSASAWVVASANGQTDSGTQRFLREGGQWKFCD</sequence>
<evidence type="ECO:0008006" key="5">
    <source>
        <dbReference type="Google" id="ProtNLM"/>
    </source>
</evidence>